<evidence type="ECO:0000313" key="4">
    <source>
        <dbReference type="Proteomes" id="UP001054945"/>
    </source>
</evidence>
<keyword evidence="2" id="KW-0378">Hydrolase</keyword>
<dbReference type="PANTHER" id="PTHR43213">
    <property type="entry name" value="BIFUNCTIONAL DTTP/UTP PYROPHOSPHATASE/METHYLTRANSFERASE PROTEIN-RELATED"/>
    <property type="match status" value="1"/>
</dbReference>
<evidence type="ECO:0000313" key="3">
    <source>
        <dbReference type="EMBL" id="GIX68433.1"/>
    </source>
</evidence>
<evidence type="ECO:0000256" key="1">
    <source>
        <dbReference type="ARBA" id="ARBA00001968"/>
    </source>
</evidence>
<dbReference type="InterPro" id="IPR003697">
    <property type="entry name" value="Maf-like"/>
</dbReference>
<name>A0AAV4M967_CAEEX</name>
<dbReference type="InterPro" id="IPR029001">
    <property type="entry name" value="ITPase-like_fam"/>
</dbReference>
<evidence type="ECO:0000256" key="2">
    <source>
        <dbReference type="ARBA" id="ARBA00022801"/>
    </source>
</evidence>
<dbReference type="Gene3D" id="3.90.950.10">
    <property type="match status" value="1"/>
</dbReference>
<dbReference type="AlphaFoldDB" id="A0AAV4M967"/>
<dbReference type="SUPFAM" id="SSF52972">
    <property type="entry name" value="ITPase-like"/>
    <property type="match status" value="1"/>
</dbReference>
<comment type="caution">
    <text evidence="3">The sequence shown here is derived from an EMBL/GenBank/DDBJ whole genome shotgun (WGS) entry which is preliminary data.</text>
</comment>
<dbReference type="PANTHER" id="PTHR43213:SF5">
    <property type="entry name" value="BIFUNCTIONAL DTTP_UTP PYROPHOSPHATASE_METHYLTRANSFERASE PROTEIN-RELATED"/>
    <property type="match status" value="1"/>
</dbReference>
<keyword evidence="4" id="KW-1185">Reference proteome</keyword>
<accession>A0AAV4M967</accession>
<dbReference type="GO" id="GO:0047429">
    <property type="term" value="F:nucleoside triphosphate diphosphatase activity"/>
    <property type="evidence" value="ECO:0007669"/>
    <property type="project" value="InterPro"/>
</dbReference>
<comment type="cofactor">
    <cofactor evidence="1">
        <name>a divalent metal cation</name>
        <dbReference type="ChEBI" id="CHEBI:60240"/>
    </cofactor>
</comment>
<gene>
    <name evidence="3" type="primary">ASMTL</name>
    <name evidence="3" type="ORF">CEXT_177221</name>
</gene>
<protein>
    <submittedName>
        <fullName evidence="3">N-acetylserotonin O-methyltransferase-like protein</fullName>
    </submittedName>
</protein>
<dbReference type="EMBL" id="BPLR01001964">
    <property type="protein sequence ID" value="GIX68433.1"/>
    <property type="molecule type" value="Genomic_DNA"/>
</dbReference>
<proteinExistence type="predicted"/>
<dbReference type="Pfam" id="PF02545">
    <property type="entry name" value="Maf"/>
    <property type="match status" value="1"/>
</dbReference>
<organism evidence="3 4">
    <name type="scientific">Caerostris extrusa</name>
    <name type="common">Bark spider</name>
    <name type="synonym">Caerostris bankana</name>
    <dbReference type="NCBI Taxonomy" id="172846"/>
    <lineage>
        <taxon>Eukaryota</taxon>
        <taxon>Metazoa</taxon>
        <taxon>Ecdysozoa</taxon>
        <taxon>Arthropoda</taxon>
        <taxon>Chelicerata</taxon>
        <taxon>Arachnida</taxon>
        <taxon>Araneae</taxon>
        <taxon>Araneomorphae</taxon>
        <taxon>Entelegynae</taxon>
        <taxon>Araneoidea</taxon>
        <taxon>Araneidae</taxon>
        <taxon>Caerostris</taxon>
    </lineage>
</organism>
<reference evidence="3 4" key="1">
    <citation type="submission" date="2021-06" db="EMBL/GenBank/DDBJ databases">
        <title>Caerostris extrusa draft genome.</title>
        <authorList>
            <person name="Kono N."/>
            <person name="Arakawa K."/>
        </authorList>
    </citation>
    <scope>NUCLEOTIDE SEQUENCE [LARGE SCALE GENOMIC DNA]</scope>
</reference>
<sequence>MITKLNGRRHTVLTGVALLIYDKRHNDAQKYQTRTLFGATDVKMADLTGDIIEVYANTADVKNKPGGYIYEGLGCSLVEEITGDYFNAIGLPARKLANEIFELCQADVL</sequence>
<dbReference type="Proteomes" id="UP001054945">
    <property type="component" value="Unassembled WGS sequence"/>
</dbReference>